<dbReference type="PANTHER" id="PTHR32085:SF3">
    <property type="entry name" value="PROTEIN CSF1"/>
    <property type="match status" value="1"/>
</dbReference>
<evidence type="ECO:0000313" key="3">
    <source>
        <dbReference type="EMBL" id="EAX93496.1"/>
    </source>
</evidence>
<sequence length="2695" mass="306050">MEWPEELSSAGITPSVLVFFVAFIVILLYLFFFQQYLTALFYKGFLKLILPKSLTIHFERFSFSMFTGQFTLHRVQIINQDMKINIGRVRATLFYWRPIPTYVDDEGKSYKVRFHAMLNAVEITIYNRQWSTEMVEKINEKINGGATAEDITNFLREQYPAPVPYPLALIYRAILPFSFEVKAFSFTVGNNTLPSFVVAQAQSLNGKFSIITRENPQSHIKSRLEMQLNNFKFLVLPHPIEYPPIFATSMRDINERSQKIRNVIVSETVNVSIQNDLPGCYVMYDDHRELGLVTQDPRQIIDVQFVGNTTLEYGPYTDKLRVSFMKFFLPFYFNNPVIYQASDGRIKNMEVNITFVDGFTFTIPFVTQILSHDSLIVAGSEGSTINVLSSQFPTTIDECKMTVSAEIKQPIISTSYGVEQIITADQLNVEMGNFYKEHWYDVTQTSVYCKFDNSHILLHPYHIDFFTALGTDWASWYPFQTVPDTASNFFPWNYYVVVDMAPVTAVLLMEKTPAYSQVHSPNEHSRLEIKLNNLVFRLTAPFTEYQAEKKGVTFTVDLMQGGAEFVRPGNHLLKIRRGTDINNYLTFERLFLKGEYRWSSIPGGDASFPLTIQIYKATGLSDFSFIFSILDVIQNYTVNKRRVPEELQELLDKNRPTVTPYKFHISVVLSIDKGTLKVPYQMYDTHNCAVGTLNKLLLTVESCFPYWQVLMNIDSVVANLPPTDIPYEVFYKEQIGDKEMKDAVGLVHMDGMAVEMRAISEKPGLTTSSDIAVFIGKIAGFALLPHILHGLEVTTSFIYHWFSEDSKDRESLDQWYFYMLRNIRVCMQDVTLYVDMGQLGILSAQLPSGVCVFLDNLIDDKYHTHMYAILPSIDVIHLIQEYDNGPLIPCFRTTLYLNVNRNGYFSGNKEDKERQAELLRQFDKNLKRYPFLWNEIPDLPENFLVNPEIFDQNAFNADLKEEIDLSQELASNPFENGEYTLEIPVINYNTKKLFCTPERLAMWCHHFRVVRFYTHRFDKILTRDLGTEILDPHLMTEENRVKFSKINMDMYFCIPHNLIVNITPVSIPLFAALIEMMNYKSNSMLLDAYTRSMISAFTRLEFHRREVIGLFMPKITVNLLDENYVLTVLVDEIKLYLDNYHEQHYKKLSLVINEVSVNCYDLEKEQSEPDIALKVPQILVATSDDKSKISVGHVTLDLQPTSPKLISTMGKSLKVELSGLPKPIFGQRMDDFFELIKTSNEYQSEKKRLREFQFQSDMQFMNPDYNADITAMYTAAAAMDLMNFNIHFKNVSSKEETSEINDEISKKFNISLPPLTVIFSDPMGESVLKINPYPISIDSKGKTLALTSGIRSLSLRTGPPILKFIEAIKAVNEDNQFDTVIEDIDEESQKEEKQSGRTKIYAHIVVNNINLQFQEISLTLQKAAVALTHNPYLMQATQFSFTGSINDLCLRISDMFVANFKSFSLCQRSESLEGALRIGPIDIDFPVTFVLNLVPNLEKSLGFNLNENKALLMPRKRSSIKRDSFKVEDVLDNEEKENDNNLLKEILDALNVTVLIEPITLTCILDQDVNFVFQLPAISGLASNEENALTFFTFIHEPIISVSNIFSVQIAPLLLHGSFNVQDLQLLIFLMLGQINIVGNGESLSSLLILVNSILGRMEKKVIKEIKKKKEQTIPLRETKKSTQSKKLNVNFQFLMPQISVSFPEISMIVGLEALFVNLELAKALSFEAQIQGFFVQLFEATLTMEFYASFMNNILKFTMSDPTANFSQIFFANINKLVEFGKAIQHRVKRQKKVKKLFKDLNKTIAKAADQGAGILLNSMGFEFKEKEEDALAFPDLIDLQLFFEIRNTSVSISLQKSGECHLQIPIVSLCVQTRISEQHKKTAYAAVFCIKETTLVLDSAESTSTTTGASSDAFEGTMRSNNDDNNNLSLISLKQVDLNLISFQNKVSLEASIAGLKIKLFPTFPSAIVRIIEVVDLSGITPTSSSQATTESEFEEEEDDNETQIVTQNEEEKKIDNLEIDTTFRCLDTELVLYPIANSVPVPKIILKLLLKEKHAYVVVNIPNDVKATFSPLLIDWIMKLLKTLKTTPKQNISQSPQLSTPRSSQSTPKRLQATPPSKRRSNPATKAQSSSQTLLMVKDQIEQKIKIDLIVNTKLFEICLSCKPRRSDVSAVVGFNSLQIMHSSTTNATNASLINIYLRTHNIYTPTNSYARTARLFELNIPRIDASLLTNDLPIAISKIEVSISSDKIEEISLFNDVWVQPLLKVFQSDETEETTVKAPKPDIPQEITTNNDTNPIKLKLMLNSFDLYFNYTSGAGNLLLKLYPIRAELSKQFIFLSVNSISLNSFGRLTSEIELSDIYFQRETPNKKNSKLLFMLKKISVDMRSMEDQFLTLSVGRINLITRSSVKKSGPYSILLASLDSPVLSATAQTVPNLLSFYHTVADPIMIGVQRANRTTVSSTKPKTVTNQIVKSVHPPNSRLVFVTSGAKVELFRYYFKDSEAIRLTVAGVNLSLAISTDEMERIARNMNFAFKPIVLGKLIMNTSKPTLREILKLPEITGDLDTVQIGVNGTTIHYDFVTNFDGLIEPTLTLTDYEFLVDLLKYASKQLNMDSLASSSSSPKEEPKKKIQYTFVPNKYSFNPGFKVGIGASLKPNVQWLLTQLGISDEHIIPASLFEAVSLGLEKLLISVTD</sequence>
<dbReference type="STRING" id="5722.A2FNM8"/>
<dbReference type="RefSeq" id="XP_001306426.1">
    <property type="nucleotide sequence ID" value="XM_001306425.1"/>
</dbReference>
<gene>
    <name evidence="3" type="ORF">TVAG_407970</name>
</gene>
<feature type="compositionally biased region" description="Polar residues" evidence="1">
    <location>
        <begin position="2125"/>
        <end position="2134"/>
    </location>
</feature>
<keyword evidence="4" id="KW-1185">Reference proteome</keyword>
<reference evidence="3" key="1">
    <citation type="submission" date="2006-10" db="EMBL/GenBank/DDBJ databases">
        <authorList>
            <person name="Amadeo P."/>
            <person name="Zhao Q."/>
            <person name="Wortman J."/>
            <person name="Fraser-Liggett C."/>
            <person name="Carlton J."/>
        </authorList>
    </citation>
    <scope>NUCLEOTIDE SEQUENCE</scope>
    <source>
        <strain evidence="3">G3</strain>
    </source>
</reference>
<dbReference type="GO" id="GO:0006113">
    <property type="term" value="P:fermentation"/>
    <property type="evidence" value="ECO:0007669"/>
    <property type="project" value="InterPro"/>
</dbReference>
<evidence type="ECO:0000313" key="4">
    <source>
        <dbReference type="Proteomes" id="UP000001542"/>
    </source>
</evidence>
<dbReference type="KEGG" id="tva:4751214"/>
<dbReference type="PANTHER" id="PTHR32085">
    <property type="entry name" value="PROTEIN CSF1"/>
    <property type="match status" value="1"/>
</dbReference>
<dbReference type="GO" id="GO:0055091">
    <property type="term" value="P:phospholipid homeostasis"/>
    <property type="evidence" value="ECO:0000318"/>
    <property type="project" value="GO_Central"/>
</dbReference>
<dbReference type="OrthoDB" id="10051416at2759"/>
<protein>
    <submittedName>
        <fullName evidence="3">Uncharacterized protein</fullName>
    </submittedName>
</protein>
<keyword evidence="2" id="KW-1133">Transmembrane helix</keyword>
<dbReference type="GO" id="GO:0016020">
    <property type="term" value="C:membrane"/>
    <property type="evidence" value="ECO:0007669"/>
    <property type="project" value="InterPro"/>
</dbReference>
<feature type="compositionally biased region" description="Polar residues" evidence="1">
    <location>
        <begin position="2091"/>
        <end position="2112"/>
    </location>
</feature>
<dbReference type="InParanoid" id="A2FNM8"/>
<feature type="region of interest" description="Disordered" evidence="1">
    <location>
        <begin position="2091"/>
        <end position="2134"/>
    </location>
</feature>
<evidence type="ECO:0000256" key="2">
    <source>
        <dbReference type="SAM" id="Phobius"/>
    </source>
</evidence>
<reference evidence="3" key="2">
    <citation type="journal article" date="2007" name="Science">
        <title>Draft genome sequence of the sexually transmitted pathogen Trichomonas vaginalis.</title>
        <authorList>
            <person name="Carlton J.M."/>
            <person name="Hirt R.P."/>
            <person name="Silva J.C."/>
            <person name="Delcher A.L."/>
            <person name="Schatz M."/>
            <person name="Zhao Q."/>
            <person name="Wortman J.R."/>
            <person name="Bidwell S.L."/>
            <person name="Alsmark U.C.M."/>
            <person name="Besteiro S."/>
            <person name="Sicheritz-Ponten T."/>
            <person name="Noel C.J."/>
            <person name="Dacks J.B."/>
            <person name="Foster P.G."/>
            <person name="Simillion C."/>
            <person name="Van de Peer Y."/>
            <person name="Miranda-Saavedra D."/>
            <person name="Barton G.J."/>
            <person name="Westrop G.D."/>
            <person name="Mueller S."/>
            <person name="Dessi D."/>
            <person name="Fiori P.L."/>
            <person name="Ren Q."/>
            <person name="Paulsen I."/>
            <person name="Zhang H."/>
            <person name="Bastida-Corcuera F.D."/>
            <person name="Simoes-Barbosa A."/>
            <person name="Brown M.T."/>
            <person name="Hayes R.D."/>
            <person name="Mukherjee M."/>
            <person name="Okumura C.Y."/>
            <person name="Schneider R."/>
            <person name="Smith A.J."/>
            <person name="Vanacova S."/>
            <person name="Villalvazo M."/>
            <person name="Haas B.J."/>
            <person name="Pertea M."/>
            <person name="Feldblyum T.V."/>
            <person name="Utterback T.R."/>
            <person name="Shu C.L."/>
            <person name="Osoegawa K."/>
            <person name="de Jong P.J."/>
            <person name="Hrdy I."/>
            <person name="Horvathova L."/>
            <person name="Zubacova Z."/>
            <person name="Dolezal P."/>
            <person name="Malik S.B."/>
            <person name="Logsdon J.M. Jr."/>
            <person name="Henze K."/>
            <person name="Gupta A."/>
            <person name="Wang C.C."/>
            <person name="Dunne R.L."/>
            <person name="Upcroft J.A."/>
            <person name="Upcroft P."/>
            <person name="White O."/>
            <person name="Salzberg S.L."/>
            <person name="Tang P."/>
            <person name="Chiu C.-H."/>
            <person name="Lee Y.-S."/>
            <person name="Embley T.M."/>
            <person name="Coombs G.H."/>
            <person name="Mottram J.C."/>
            <person name="Tachezy J."/>
            <person name="Fraser-Liggett C.M."/>
            <person name="Johnson P.J."/>
        </authorList>
    </citation>
    <scope>NUCLEOTIDE SEQUENCE [LARGE SCALE GENOMIC DNA]</scope>
    <source>
        <strain evidence="3">G3</strain>
    </source>
</reference>
<dbReference type="VEuPathDB" id="TrichDB:TVAG_407970"/>
<name>A2FNM8_TRIV3</name>
<feature type="compositionally biased region" description="Acidic residues" evidence="1">
    <location>
        <begin position="1994"/>
        <end position="2004"/>
    </location>
</feature>
<dbReference type="VEuPathDB" id="TrichDB:TVAGG3_0386060"/>
<accession>A2FNM8</accession>
<dbReference type="EMBL" id="DS113909">
    <property type="protein sequence ID" value="EAX93496.1"/>
    <property type="molecule type" value="Genomic_DNA"/>
</dbReference>
<keyword evidence="2" id="KW-0812">Transmembrane</keyword>
<evidence type="ECO:0000256" key="1">
    <source>
        <dbReference type="SAM" id="MobiDB-lite"/>
    </source>
</evidence>
<keyword evidence="2" id="KW-0472">Membrane</keyword>
<dbReference type="InterPro" id="IPR029636">
    <property type="entry name" value="Csf1"/>
</dbReference>
<feature type="region of interest" description="Disordered" evidence="1">
    <location>
        <begin position="1984"/>
        <end position="2012"/>
    </location>
</feature>
<proteinExistence type="predicted"/>
<dbReference type="Proteomes" id="UP000001542">
    <property type="component" value="Unassembled WGS sequence"/>
</dbReference>
<feature type="transmembrane region" description="Helical" evidence="2">
    <location>
        <begin position="12"/>
        <end position="33"/>
    </location>
</feature>
<organism evidence="3 4">
    <name type="scientific">Trichomonas vaginalis (strain ATCC PRA-98 / G3)</name>
    <dbReference type="NCBI Taxonomy" id="412133"/>
    <lineage>
        <taxon>Eukaryota</taxon>
        <taxon>Metamonada</taxon>
        <taxon>Parabasalia</taxon>
        <taxon>Trichomonadida</taxon>
        <taxon>Trichomonadidae</taxon>
        <taxon>Trichomonas</taxon>
    </lineage>
</organism>